<protein>
    <recommendedName>
        <fullName evidence="3">SpoVT-AbrB domain-containing protein</fullName>
    </recommendedName>
</protein>
<accession>X1PGI4</accession>
<feature type="non-terminal residue" evidence="2">
    <location>
        <position position="68"/>
    </location>
</feature>
<feature type="region of interest" description="Disordered" evidence="1">
    <location>
        <begin position="1"/>
        <end position="23"/>
    </location>
</feature>
<evidence type="ECO:0000313" key="2">
    <source>
        <dbReference type="EMBL" id="GAI55437.1"/>
    </source>
</evidence>
<gene>
    <name evidence="2" type="ORF">S06H3_53244</name>
</gene>
<evidence type="ECO:0000256" key="1">
    <source>
        <dbReference type="SAM" id="MobiDB-lite"/>
    </source>
</evidence>
<proteinExistence type="predicted"/>
<dbReference type="EMBL" id="BARV01033934">
    <property type="protein sequence ID" value="GAI55437.1"/>
    <property type="molecule type" value="Genomic_DNA"/>
</dbReference>
<name>X1PGI4_9ZZZZ</name>
<evidence type="ECO:0008006" key="3">
    <source>
        <dbReference type="Google" id="ProtNLM"/>
    </source>
</evidence>
<organism evidence="2">
    <name type="scientific">marine sediment metagenome</name>
    <dbReference type="NCBI Taxonomy" id="412755"/>
    <lineage>
        <taxon>unclassified sequences</taxon>
        <taxon>metagenomes</taxon>
        <taxon>ecological metagenomes</taxon>
    </lineage>
</organism>
<comment type="caution">
    <text evidence="2">The sequence shown here is derived from an EMBL/GenBank/DDBJ whole genome shotgun (WGS) entry which is preliminary data.</text>
</comment>
<dbReference type="AlphaFoldDB" id="X1PGI4"/>
<reference evidence="2" key="1">
    <citation type="journal article" date="2014" name="Front. Microbiol.">
        <title>High frequency of phylogenetically diverse reductive dehalogenase-homologous genes in deep subseafloor sedimentary metagenomes.</title>
        <authorList>
            <person name="Kawai M."/>
            <person name="Futagami T."/>
            <person name="Toyoda A."/>
            <person name="Takaki Y."/>
            <person name="Nishi S."/>
            <person name="Hori S."/>
            <person name="Arai W."/>
            <person name="Tsubouchi T."/>
            <person name="Morono Y."/>
            <person name="Uchiyama I."/>
            <person name="Ito T."/>
            <person name="Fujiyama A."/>
            <person name="Inagaki F."/>
            <person name="Takami H."/>
        </authorList>
    </citation>
    <scope>NUCLEOTIDE SEQUENCE</scope>
    <source>
        <strain evidence="2">Expedition CK06-06</strain>
    </source>
</reference>
<sequence>MSDGKKRLAHGAKVSGSSKSKVLHTLSKSSSFGGQLDLKKGDRVHVIDYGGVISVVPVSRAPIKRAMG</sequence>